<gene>
    <name evidence="1" type="ORF">G2W53_029126</name>
</gene>
<organism evidence="1 2">
    <name type="scientific">Senna tora</name>
    <dbReference type="NCBI Taxonomy" id="362788"/>
    <lineage>
        <taxon>Eukaryota</taxon>
        <taxon>Viridiplantae</taxon>
        <taxon>Streptophyta</taxon>
        <taxon>Embryophyta</taxon>
        <taxon>Tracheophyta</taxon>
        <taxon>Spermatophyta</taxon>
        <taxon>Magnoliopsida</taxon>
        <taxon>eudicotyledons</taxon>
        <taxon>Gunneridae</taxon>
        <taxon>Pentapetalae</taxon>
        <taxon>rosids</taxon>
        <taxon>fabids</taxon>
        <taxon>Fabales</taxon>
        <taxon>Fabaceae</taxon>
        <taxon>Caesalpinioideae</taxon>
        <taxon>Cassia clade</taxon>
        <taxon>Senna</taxon>
    </lineage>
</organism>
<reference evidence="1" key="1">
    <citation type="submission" date="2020-09" db="EMBL/GenBank/DDBJ databases">
        <title>Genome-Enabled Discovery of Anthraquinone Biosynthesis in Senna tora.</title>
        <authorList>
            <person name="Kang S.-H."/>
            <person name="Pandey R.P."/>
            <person name="Lee C.-M."/>
            <person name="Sim J.-S."/>
            <person name="Jeong J.-T."/>
            <person name="Choi B.-S."/>
            <person name="Jung M."/>
            <person name="Ginzburg D."/>
            <person name="Zhao K."/>
            <person name="Won S.Y."/>
            <person name="Oh T.-J."/>
            <person name="Yu Y."/>
            <person name="Kim N.-H."/>
            <person name="Lee O.R."/>
            <person name="Lee T.-H."/>
            <person name="Bashyal P."/>
            <person name="Kim T.-S."/>
            <person name="Lee W.-H."/>
            <person name="Kawkins C."/>
            <person name="Kim C.-K."/>
            <person name="Kim J.S."/>
            <person name="Ahn B.O."/>
            <person name="Rhee S.Y."/>
            <person name="Sohng J.K."/>
        </authorList>
    </citation>
    <scope>NUCLEOTIDE SEQUENCE</scope>
    <source>
        <tissue evidence="1">Leaf</tissue>
    </source>
</reference>
<protein>
    <submittedName>
        <fullName evidence="1">Uncharacterized protein</fullName>
    </submittedName>
</protein>
<dbReference type="EMBL" id="JAAIUW010000009">
    <property type="protein sequence ID" value="KAF7815157.1"/>
    <property type="molecule type" value="Genomic_DNA"/>
</dbReference>
<sequence length="35" mass="3833">MTKAVNALTNSLDRLLSSSIRLDKNVKSALTTNEK</sequence>
<dbReference type="AlphaFoldDB" id="A0A834T4L7"/>
<name>A0A834T4L7_9FABA</name>
<evidence type="ECO:0000313" key="2">
    <source>
        <dbReference type="Proteomes" id="UP000634136"/>
    </source>
</evidence>
<evidence type="ECO:0000313" key="1">
    <source>
        <dbReference type="EMBL" id="KAF7815157.1"/>
    </source>
</evidence>
<comment type="caution">
    <text evidence="1">The sequence shown here is derived from an EMBL/GenBank/DDBJ whole genome shotgun (WGS) entry which is preliminary data.</text>
</comment>
<accession>A0A834T4L7</accession>
<proteinExistence type="predicted"/>
<keyword evidence="2" id="KW-1185">Reference proteome</keyword>
<dbReference type="Proteomes" id="UP000634136">
    <property type="component" value="Unassembled WGS sequence"/>
</dbReference>